<feature type="region of interest" description="Disordered" evidence="1">
    <location>
        <begin position="68"/>
        <end position="88"/>
    </location>
</feature>
<feature type="region of interest" description="Disordered" evidence="1">
    <location>
        <begin position="1"/>
        <end position="24"/>
    </location>
</feature>
<proteinExistence type="predicted"/>
<evidence type="ECO:0000256" key="1">
    <source>
        <dbReference type="SAM" id="MobiDB-lite"/>
    </source>
</evidence>
<dbReference type="AlphaFoldDB" id="S4PS00"/>
<protein>
    <submittedName>
        <fullName evidence="2">Uncharacterized protein</fullName>
    </submittedName>
</protein>
<reference evidence="2" key="2">
    <citation type="submission" date="2013-05" db="EMBL/GenBank/DDBJ databases">
        <authorList>
            <person name="Carter J.-M."/>
            <person name="Baker S.C."/>
            <person name="Pink R."/>
            <person name="Carter D.R.F."/>
            <person name="Collins A."/>
            <person name="Tomlin J."/>
            <person name="Gibbs M."/>
            <person name="Breuker C.J."/>
        </authorList>
    </citation>
    <scope>NUCLEOTIDE SEQUENCE</scope>
    <source>
        <tissue evidence="2">Ovary</tissue>
    </source>
</reference>
<name>S4PS00_9NEOP</name>
<dbReference type="EMBL" id="GAIX01014293">
    <property type="protein sequence ID" value="JAA78267.1"/>
    <property type="molecule type" value="Transcribed_RNA"/>
</dbReference>
<reference evidence="2" key="1">
    <citation type="journal article" date="2013" name="BMC Genomics">
        <title>Unscrambling butterfly oogenesis.</title>
        <authorList>
            <person name="Carter J.M."/>
            <person name="Baker S.C."/>
            <person name="Pink R."/>
            <person name="Carter D.R."/>
            <person name="Collins A."/>
            <person name="Tomlin J."/>
            <person name="Gibbs M."/>
            <person name="Breuker C.J."/>
        </authorList>
    </citation>
    <scope>NUCLEOTIDE SEQUENCE</scope>
    <source>
        <tissue evidence="2">Ovary</tissue>
    </source>
</reference>
<evidence type="ECO:0000313" key="2">
    <source>
        <dbReference type="EMBL" id="JAA78267.1"/>
    </source>
</evidence>
<sequence length="118" mass="13748">MSNNALPGKRLRSGSIDDERMRPRKRTKFEPVTFIWSEGSLLIENQILKIKLNRLIKELKELKIQRDRGDVRSAPETPMLAESDCPPFRNIATHRNSELLSHTEILNEPSYEVRQYGM</sequence>
<organism evidence="2">
    <name type="scientific">Pararge aegeria</name>
    <name type="common">speckled wood butterfly</name>
    <dbReference type="NCBI Taxonomy" id="116150"/>
    <lineage>
        <taxon>Eukaryota</taxon>
        <taxon>Metazoa</taxon>
        <taxon>Ecdysozoa</taxon>
        <taxon>Arthropoda</taxon>
        <taxon>Hexapoda</taxon>
        <taxon>Insecta</taxon>
        <taxon>Pterygota</taxon>
        <taxon>Neoptera</taxon>
        <taxon>Endopterygota</taxon>
        <taxon>Lepidoptera</taxon>
        <taxon>Glossata</taxon>
        <taxon>Ditrysia</taxon>
        <taxon>Papilionoidea</taxon>
        <taxon>Nymphalidae</taxon>
        <taxon>Satyrinae</taxon>
        <taxon>Satyrini</taxon>
        <taxon>Parargina</taxon>
        <taxon>Pararge</taxon>
    </lineage>
</organism>
<accession>S4PS00</accession>